<evidence type="ECO:0000313" key="4">
    <source>
        <dbReference type="Proteomes" id="UP001303160"/>
    </source>
</evidence>
<organism evidence="3 4">
    <name type="scientific">Triangularia verruculosa</name>
    <dbReference type="NCBI Taxonomy" id="2587418"/>
    <lineage>
        <taxon>Eukaryota</taxon>
        <taxon>Fungi</taxon>
        <taxon>Dikarya</taxon>
        <taxon>Ascomycota</taxon>
        <taxon>Pezizomycotina</taxon>
        <taxon>Sordariomycetes</taxon>
        <taxon>Sordariomycetidae</taxon>
        <taxon>Sordariales</taxon>
        <taxon>Podosporaceae</taxon>
        <taxon>Triangularia</taxon>
    </lineage>
</organism>
<keyword evidence="4" id="KW-1185">Reference proteome</keyword>
<dbReference type="AlphaFoldDB" id="A0AAN6XE04"/>
<keyword evidence="2" id="KW-1133">Transmembrane helix</keyword>
<evidence type="ECO:0000313" key="3">
    <source>
        <dbReference type="EMBL" id="KAK4198388.1"/>
    </source>
</evidence>
<evidence type="ECO:0000256" key="1">
    <source>
        <dbReference type="SAM" id="MobiDB-lite"/>
    </source>
</evidence>
<reference evidence="3" key="1">
    <citation type="journal article" date="2023" name="Mol. Phylogenet. Evol.">
        <title>Genome-scale phylogeny and comparative genomics of the fungal order Sordariales.</title>
        <authorList>
            <person name="Hensen N."/>
            <person name="Bonometti L."/>
            <person name="Westerberg I."/>
            <person name="Brannstrom I.O."/>
            <person name="Guillou S."/>
            <person name="Cros-Aarteil S."/>
            <person name="Calhoun S."/>
            <person name="Haridas S."/>
            <person name="Kuo A."/>
            <person name="Mondo S."/>
            <person name="Pangilinan J."/>
            <person name="Riley R."/>
            <person name="LaButti K."/>
            <person name="Andreopoulos B."/>
            <person name="Lipzen A."/>
            <person name="Chen C."/>
            <person name="Yan M."/>
            <person name="Daum C."/>
            <person name="Ng V."/>
            <person name="Clum A."/>
            <person name="Steindorff A."/>
            <person name="Ohm R.A."/>
            <person name="Martin F."/>
            <person name="Silar P."/>
            <person name="Natvig D.O."/>
            <person name="Lalanne C."/>
            <person name="Gautier V."/>
            <person name="Ament-Velasquez S.L."/>
            <person name="Kruys A."/>
            <person name="Hutchinson M.I."/>
            <person name="Powell A.J."/>
            <person name="Barry K."/>
            <person name="Miller A.N."/>
            <person name="Grigoriev I.V."/>
            <person name="Debuchy R."/>
            <person name="Gladieux P."/>
            <person name="Hiltunen Thoren M."/>
            <person name="Johannesson H."/>
        </authorList>
    </citation>
    <scope>NUCLEOTIDE SEQUENCE</scope>
    <source>
        <strain evidence="3">CBS 315.58</strain>
    </source>
</reference>
<dbReference type="EMBL" id="MU863947">
    <property type="protein sequence ID" value="KAK4198388.1"/>
    <property type="molecule type" value="Genomic_DNA"/>
</dbReference>
<gene>
    <name evidence="3" type="ORF">QBC40DRAFT_256125</name>
</gene>
<feature type="region of interest" description="Disordered" evidence="1">
    <location>
        <begin position="224"/>
        <end position="316"/>
    </location>
</feature>
<keyword evidence="2" id="KW-0812">Transmembrane</keyword>
<feature type="transmembrane region" description="Helical" evidence="2">
    <location>
        <begin position="195"/>
        <end position="217"/>
    </location>
</feature>
<keyword evidence="2" id="KW-0472">Membrane</keyword>
<accession>A0AAN6XE04</accession>
<feature type="compositionally biased region" description="Basic and acidic residues" evidence="1">
    <location>
        <begin position="306"/>
        <end position="316"/>
    </location>
</feature>
<reference evidence="3" key="2">
    <citation type="submission" date="2023-05" db="EMBL/GenBank/DDBJ databases">
        <authorList>
            <consortium name="Lawrence Berkeley National Laboratory"/>
            <person name="Steindorff A."/>
            <person name="Hensen N."/>
            <person name="Bonometti L."/>
            <person name="Westerberg I."/>
            <person name="Brannstrom I.O."/>
            <person name="Guillou S."/>
            <person name="Cros-Aarteil S."/>
            <person name="Calhoun S."/>
            <person name="Haridas S."/>
            <person name="Kuo A."/>
            <person name="Mondo S."/>
            <person name="Pangilinan J."/>
            <person name="Riley R."/>
            <person name="Labutti K."/>
            <person name="Andreopoulos B."/>
            <person name="Lipzen A."/>
            <person name="Chen C."/>
            <person name="Yanf M."/>
            <person name="Daum C."/>
            <person name="Ng V."/>
            <person name="Clum A."/>
            <person name="Ohm R."/>
            <person name="Martin F."/>
            <person name="Silar P."/>
            <person name="Natvig D."/>
            <person name="Lalanne C."/>
            <person name="Gautier V."/>
            <person name="Ament-Velasquez S.L."/>
            <person name="Kruys A."/>
            <person name="Hutchinson M.I."/>
            <person name="Powell A.J."/>
            <person name="Barry K."/>
            <person name="Miller A.N."/>
            <person name="Grigoriev I.V."/>
            <person name="Debuchy R."/>
            <person name="Gladieux P."/>
            <person name="Thoren M.H."/>
            <person name="Johannesson H."/>
        </authorList>
    </citation>
    <scope>NUCLEOTIDE SEQUENCE</scope>
    <source>
        <strain evidence="3">CBS 315.58</strain>
    </source>
</reference>
<dbReference type="Proteomes" id="UP001303160">
    <property type="component" value="Unassembled WGS sequence"/>
</dbReference>
<evidence type="ECO:0000256" key="2">
    <source>
        <dbReference type="SAM" id="Phobius"/>
    </source>
</evidence>
<feature type="compositionally biased region" description="Polar residues" evidence="1">
    <location>
        <begin position="280"/>
        <end position="289"/>
    </location>
</feature>
<protein>
    <submittedName>
        <fullName evidence="3">Uncharacterized protein</fullName>
    </submittedName>
</protein>
<proteinExistence type="predicted"/>
<feature type="compositionally biased region" description="Basic and acidic residues" evidence="1">
    <location>
        <begin position="263"/>
        <end position="273"/>
    </location>
</feature>
<name>A0AAN6XE04_9PEZI</name>
<comment type="caution">
    <text evidence="3">The sequence shown here is derived from an EMBL/GenBank/DDBJ whole genome shotgun (WGS) entry which is preliminary data.</text>
</comment>
<sequence length="316" mass="33591">MGNPDDDDINISNGTCYYAPGKKAHEQFIPCGNVDFGNNMCCWAGSFCLGPGNICQMPDEGAVYMAGCTDSTYEDPSCPDKKVYSDQPWTDMVICKFDDINVLVGCEETGHAIVPQMDMGCVCTAAASPAIESRILFQGSQLLNNFASLPMATGESIKWVGTFTPTGTRTNARAPVKPPLPQELPAGSGRLGTPAVIGIVFGILVGLVLIMGALFAFRTLRNRKKTDDSAPGPEQMNDAAGAKGDGVPELASSTFPVLAELQTDNKARPEALRSELAAKSPTSPRSSYLSGAPDQEMRRPAMHPEGQQHDAVELPS</sequence>